<keyword evidence="4 10" id="KW-0812">Transmembrane</keyword>
<keyword evidence="2" id="KW-0328">Glycosyltransferase</keyword>
<dbReference type="PANTHER" id="PTHR13301">
    <property type="entry name" value="X-BOX TRANSCRIPTION FACTOR-RELATED"/>
    <property type="match status" value="1"/>
</dbReference>
<evidence type="ECO:0000256" key="3">
    <source>
        <dbReference type="ARBA" id="ARBA00022679"/>
    </source>
</evidence>
<comment type="subcellular location">
    <subcellularLocation>
        <location evidence="1">Endomembrane system</location>
    </subcellularLocation>
</comment>
<feature type="binding site" evidence="9">
    <location>
        <position position="2"/>
    </location>
    <ligand>
        <name>UDP-alpha-D-glucose</name>
        <dbReference type="ChEBI" id="CHEBI:58885"/>
    </ligand>
</feature>
<feature type="transmembrane region" description="Helical" evidence="10">
    <location>
        <begin position="500"/>
        <end position="518"/>
    </location>
</feature>
<keyword evidence="12" id="KW-1185">Reference proteome</keyword>
<feature type="binding site" evidence="9">
    <location>
        <position position="32"/>
    </location>
    <ligand>
        <name>UDP-alpha-D-glucose</name>
        <dbReference type="ChEBI" id="CHEBI:58885"/>
    </ligand>
</feature>
<evidence type="ECO:0000256" key="9">
    <source>
        <dbReference type="PIRSR" id="PIRSR605150-2"/>
    </source>
</evidence>
<gene>
    <name evidence="11" type="primary">CESA8_2</name>
    <name evidence="11" type="ORF">CFP56_007145</name>
</gene>
<dbReference type="Proteomes" id="UP000237347">
    <property type="component" value="Unassembled WGS sequence"/>
</dbReference>
<dbReference type="AlphaFoldDB" id="A0AAW0L773"/>
<feature type="transmembrane region" description="Helical" evidence="10">
    <location>
        <begin position="466"/>
        <end position="488"/>
    </location>
</feature>
<evidence type="ECO:0000256" key="6">
    <source>
        <dbReference type="ARBA" id="ARBA00023136"/>
    </source>
</evidence>
<evidence type="ECO:0000256" key="5">
    <source>
        <dbReference type="ARBA" id="ARBA00022989"/>
    </source>
</evidence>
<dbReference type="GO" id="GO:0016760">
    <property type="term" value="F:cellulose synthase (UDP-forming) activity"/>
    <property type="evidence" value="ECO:0007669"/>
    <property type="project" value="InterPro"/>
</dbReference>
<feature type="transmembrane region" description="Helical" evidence="10">
    <location>
        <begin position="443"/>
        <end position="460"/>
    </location>
</feature>
<dbReference type="EMBL" id="PKMF04000146">
    <property type="protein sequence ID" value="KAK7847110.1"/>
    <property type="molecule type" value="Genomic_DNA"/>
</dbReference>
<keyword evidence="5 10" id="KW-1133">Transmembrane helix</keyword>
<evidence type="ECO:0000256" key="8">
    <source>
        <dbReference type="PIRSR" id="PIRSR605150-1"/>
    </source>
</evidence>
<reference evidence="11 12" key="1">
    <citation type="journal article" date="2018" name="Sci. Data">
        <title>The draft genome sequence of cork oak.</title>
        <authorList>
            <person name="Ramos A.M."/>
            <person name="Usie A."/>
            <person name="Barbosa P."/>
            <person name="Barros P.M."/>
            <person name="Capote T."/>
            <person name="Chaves I."/>
            <person name="Simoes F."/>
            <person name="Abreu I."/>
            <person name="Carrasquinho I."/>
            <person name="Faro C."/>
            <person name="Guimaraes J.B."/>
            <person name="Mendonca D."/>
            <person name="Nobrega F."/>
            <person name="Rodrigues L."/>
            <person name="Saibo N.J.M."/>
            <person name="Varela M.C."/>
            <person name="Egas C."/>
            <person name="Matos J."/>
            <person name="Miguel C.M."/>
            <person name="Oliveira M.M."/>
            <person name="Ricardo C.P."/>
            <person name="Goncalves S."/>
        </authorList>
    </citation>
    <scope>NUCLEOTIDE SEQUENCE [LARGE SCALE GENOMIC DNA]</scope>
    <source>
        <strain evidence="12">cv. HL8</strain>
    </source>
</reference>
<dbReference type="InterPro" id="IPR005150">
    <property type="entry name" value="Cellulose_synth"/>
</dbReference>
<dbReference type="GO" id="GO:0030244">
    <property type="term" value="P:cellulose biosynthetic process"/>
    <property type="evidence" value="ECO:0007669"/>
    <property type="project" value="InterPro"/>
</dbReference>
<organism evidence="11 12">
    <name type="scientific">Quercus suber</name>
    <name type="common">Cork oak</name>
    <dbReference type="NCBI Taxonomy" id="58331"/>
    <lineage>
        <taxon>Eukaryota</taxon>
        <taxon>Viridiplantae</taxon>
        <taxon>Streptophyta</taxon>
        <taxon>Embryophyta</taxon>
        <taxon>Tracheophyta</taxon>
        <taxon>Spermatophyta</taxon>
        <taxon>Magnoliopsida</taxon>
        <taxon>eudicotyledons</taxon>
        <taxon>Gunneridae</taxon>
        <taxon>Pentapetalae</taxon>
        <taxon>rosids</taxon>
        <taxon>fabids</taxon>
        <taxon>Fagales</taxon>
        <taxon>Fagaceae</taxon>
        <taxon>Quercus</taxon>
    </lineage>
</organism>
<evidence type="ECO:0000256" key="4">
    <source>
        <dbReference type="ARBA" id="ARBA00022692"/>
    </source>
</evidence>
<evidence type="ECO:0000256" key="10">
    <source>
        <dbReference type="SAM" id="Phobius"/>
    </source>
</evidence>
<keyword evidence="3" id="KW-0808">Transferase</keyword>
<evidence type="ECO:0000256" key="1">
    <source>
        <dbReference type="ARBA" id="ARBA00004308"/>
    </source>
</evidence>
<dbReference type="GO" id="GO:0071555">
    <property type="term" value="P:cell wall organization"/>
    <property type="evidence" value="ECO:0007669"/>
    <property type="project" value="UniProtKB-KW"/>
</dbReference>
<evidence type="ECO:0000313" key="11">
    <source>
        <dbReference type="EMBL" id="KAK7847110.1"/>
    </source>
</evidence>
<dbReference type="GO" id="GO:0016020">
    <property type="term" value="C:membrane"/>
    <property type="evidence" value="ECO:0007669"/>
    <property type="project" value="InterPro"/>
</dbReference>
<keyword evidence="6 10" id="KW-0472">Membrane</keyword>
<sequence>MKEPLLITANAVLSILAMDYPVDKVCCYLSDDGASVLSFESLVEMADFARKWVPFCKKFAIEPRTPEFYFAQKFDYLKDKVQPSFVKERRAIKVRVSAVLTNAPYILNLDCDHYDNYARQFMRRLIDMPTAKQFSLMLMKGLDGIQGPVYVGTGCVFNRQALYGYGPPSLPGLPMASPPYRSWFGKHSSKEPSKDPSVVYRDAKQEELDAGIFNLKEVERVPESADPSTLMKEAIHVISCGYGQKTSWGREICWIYGSATKDILAGFKMHCREWRSIYCMPLRTAFKGSVPLNLSDRLHQVLWWALGSVEIFLSRHCPLWYGYAAGRLKWLQRLAFINTVVYPFTSFPLVVYFSIPVICLLTGKFIVATDAVISCSIQDWWRNEQFWVIGGVSSHLFAVFQGFLNLMGGIDTNFTGTAKPADDIEFGDLYIVKWTTLLIPPKTLIIINIVGVVAGFSDALNKGIVAWGPLFGKNFFAFWVISHLFPFVKGLMGCQNRTPTIVVLWSVLFGFSVLSYLGEDRSLCEQS</sequence>
<proteinExistence type="predicted"/>
<feature type="transmembrane region" description="Helical" evidence="10">
    <location>
        <begin position="386"/>
        <end position="404"/>
    </location>
</feature>
<evidence type="ECO:0000313" key="12">
    <source>
        <dbReference type="Proteomes" id="UP000237347"/>
    </source>
</evidence>
<keyword evidence="7" id="KW-0961">Cell wall biogenesis/degradation</keyword>
<evidence type="ECO:0000256" key="7">
    <source>
        <dbReference type="ARBA" id="ARBA00023316"/>
    </source>
</evidence>
<protein>
    <submittedName>
        <fullName evidence="11">Cellulose synthase a catalytic subunit 8 [udp-forming]</fullName>
    </submittedName>
</protein>
<feature type="transmembrane region" description="Helical" evidence="10">
    <location>
        <begin position="335"/>
        <end position="355"/>
    </location>
</feature>
<name>A0AAW0L773_QUESU</name>
<dbReference type="Pfam" id="PF03552">
    <property type="entry name" value="Cellulose_synt"/>
    <property type="match status" value="4"/>
</dbReference>
<dbReference type="GO" id="GO:0012505">
    <property type="term" value="C:endomembrane system"/>
    <property type="evidence" value="ECO:0007669"/>
    <property type="project" value="UniProtKB-SubCell"/>
</dbReference>
<feature type="binding site" evidence="9">
    <location>
        <position position="3"/>
    </location>
    <ligand>
        <name>UDP-alpha-D-glucose</name>
        <dbReference type="ChEBI" id="CHEBI:58885"/>
    </ligand>
</feature>
<feature type="active site" evidence="8">
    <location>
        <position position="32"/>
    </location>
</feature>
<comment type="caution">
    <text evidence="11">The sequence shown here is derived from an EMBL/GenBank/DDBJ whole genome shotgun (WGS) entry which is preliminary data.</text>
</comment>
<evidence type="ECO:0000256" key="2">
    <source>
        <dbReference type="ARBA" id="ARBA00022676"/>
    </source>
</evidence>
<feature type="active site" evidence="8">
    <location>
        <position position="262"/>
    </location>
</feature>
<accession>A0AAW0L773</accession>